<evidence type="ECO:0000256" key="2">
    <source>
        <dbReference type="ARBA" id="ARBA00022670"/>
    </source>
</evidence>
<dbReference type="Proteomes" id="UP000230750">
    <property type="component" value="Unassembled WGS sequence"/>
</dbReference>
<feature type="chain" id="PRO_5013802371" description="Peptidase S8/S53 domain-containing protein" evidence="6">
    <location>
        <begin position="16"/>
        <end position="334"/>
    </location>
</feature>
<evidence type="ECO:0000256" key="6">
    <source>
        <dbReference type="SAM" id="SignalP"/>
    </source>
</evidence>
<name>A0A2G8JEN3_STIJA</name>
<dbReference type="GO" id="GO:0005615">
    <property type="term" value="C:extracellular space"/>
    <property type="evidence" value="ECO:0007669"/>
    <property type="project" value="TreeGrafter"/>
</dbReference>
<evidence type="ECO:0000313" key="8">
    <source>
        <dbReference type="EMBL" id="PIK34221.1"/>
    </source>
</evidence>
<protein>
    <recommendedName>
        <fullName evidence="7">Peptidase S8/S53 domain-containing protein</fullName>
    </recommendedName>
</protein>
<dbReference type="AlphaFoldDB" id="A0A2G8JEN3"/>
<dbReference type="InterPro" id="IPR022398">
    <property type="entry name" value="Peptidase_S8_His-AS"/>
</dbReference>
<dbReference type="Gene3D" id="3.40.50.200">
    <property type="entry name" value="Peptidase S8/S53 domain"/>
    <property type="match status" value="1"/>
</dbReference>
<keyword evidence="2" id="KW-0645">Protease</keyword>
<dbReference type="PANTHER" id="PTHR43806:SF58">
    <property type="entry name" value="ALKALINE PROTEASE 1-RELATED"/>
    <property type="match status" value="1"/>
</dbReference>
<dbReference type="SUPFAM" id="SSF54897">
    <property type="entry name" value="Protease propeptides/inhibitors"/>
    <property type="match status" value="1"/>
</dbReference>
<dbReference type="GO" id="GO:0004252">
    <property type="term" value="F:serine-type endopeptidase activity"/>
    <property type="evidence" value="ECO:0007669"/>
    <property type="project" value="InterPro"/>
</dbReference>
<evidence type="ECO:0000313" key="9">
    <source>
        <dbReference type="Proteomes" id="UP000230750"/>
    </source>
</evidence>
<dbReference type="OrthoDB" id="206201at2759"/>
<keyword evidence="9" id="KW-1185">Reference proteome</keyword>
<dbReference type="STRING" id="307972.A0A2G8JEN3"/>
<dbReference type="InterPro" id="IPR000209">
    <property type="entry name" value="Peptidase_S8/S53_dom"/>
</dbReference>
<dbReference type="InterPro" id="IPR037045">
    <property type="entry name" value="S8pro/Inhibitor_I9_sf"/>
</dbReference>
<reference evidence="8 9" key="1">
    <citation type="journal article" date="2017" name="PLoS Biol.">
        <title>The sea cucumber genome provides insights into morphological evolution and visceral regeneration.</title>
        <authorList>
            <person name="Zhang X."/>
            <person name="Sun L."/>
            <person name="Yuan J."/>
            <person name="Sun Y."/>
            <person name="Gao Y."/>
            <person name="Zhang L."/>
            <person name="Li S."/>
            <person name="Dai H."/>
            <person name="Hamel J.F."/>
            <person name="Liu C."/>
            <person name="Yu Y."/>
            <person name="Liu S."/>
            <person name="Lin W."/>
            <person name="Guo K."/>
            <person name="Jin S."/>
            <person name="Xu P."/>
            <person name="Storey K.B."/>
            <person name="Huan P."/>
            <person name="Zhang T."/>
            <person name="Zhou Y."/>
            <person name="Zhang J."/>
            <person name="Lin C."/>
            <person name="Li X."/>
            <person name="Xing L."/>
            <person name="Huo D."/>
            <person name="Sun M."/>
            <person name="Wang L."/>
            <person name="Mercier A."/>
            <person name="Li F."/>
            <person name="Yang H."/>
            <person name="Xiang J."/>
        </authorList>
    </citation>
    <scope>NUCLEOTIDE SEQUENCE [LARGE SCALE GENOMIC DNA]</scope>
    <source>
        <strain evidence="8">Shaxun</strain>
        <tissue evidence="8">Muscle</tissue>
    </source>
</reference>
<dbReference type="Gene3D" id="3.30.70.80">
    <property type="entry name" value="Peptidase S8 propeptide/proteinase inhibitor I9"/>
    <property type="match status" value="1"/>
</dbReference>
<sequence length="334" mass="34605">MKFVALLLLVAAASAELAPLLRAREPVPGSYIIRIKDSFDVSLLADSPILTALGGRVALRYKRVLHGFSAKLSESALSFVRNSGIIEYVEEDGVARKAFSWGIDRVNQKSLPLDNNKDYTTKKMYGIDCDGHGTHCSGTVGSSSYGVATGVNIWGVRVLNCQGSGSWSAVIAGCDFAADSSEPLKVASLSIGGGVSVSVNDAIQRMIDADVAVAVAAGNEDSDACNSSPASAPNCLTVGASDDTDTRASFSNFGSCVDIFAPGVAITSTVLDNGVASWAGTSMATPHVAGVMALARVEYPAKTAEQIMAHVKSTASTGLISDPQGSDNNLLYCP</sequence>
<dbReference type="InterPro" id="IPR036852">
    <property type="entry name" value="Peptidase_S8/S53_dom_sf"/>
</dbReference>
<dbReference type="PRINTS" id="PR00723">
    <property type="entry name" value="SUBTILISIN"/>
</dbReference>
<proteinExistence type="inferred from homology"/>
<keyword evidence="4" id="KW-0720">Serine protease</keyword>
<dbReference type="InterPro" id="IPR034193">
    <property type="entry name" value="PCSK9_ProteinaseK-like"/>
</dbReference>
<dbReference type="Pfam" id="PF00082">
    <property type="entry name" value="Peptidase_S8"/>
    <property type="match status" value="1"/>
</dbReference>
<feature type="signal peptide" evidence="6">
    <location>
        <begin position="1"/>
        <end position="15"/>
    </location>
</feature>
<keyword evidence="6" id="KW-0732">Signal</keyword>
<feature type="domain" description="Peptidase S8/S53" evidence="7">
    <location>
        <begin position="113"/>
        <end position="318"/>
    </location>
</feature>
<evidence type="ECO:0000256" key="1">
    <source>
        <dbReference type="ARBA" id="ARBA00011073"/>
    </source>
</evidence>
<dbReference type="PROSITE" id="PS00138">
    <property type="entry name" value="SUBTILASE_SER"/>
    <property type="match status" value="1"/>
</dbReference>
<keyword evidence="3" id="KW-0378">Hydrolase</keyword>
<dbReference type="InterPro" id="IPR015500">
    <property type="entry name" value="Peptidase_S8_subtilisin-rel"/>
</dbReference>
<dbReference type="SUPFAM" id="SSF52743">
    <property type="entry name" value="Subtilisin-like"/>
    <property type="match status" value="1"/>
</dbReference>
<dbReference type="PANTHER" id="PTHR43806">
    <property type="entry name" value="PEPTIDASE S8"/>
    <property type="match status" value="1"/>
</dbReference>
<comment type="caution">
    <text evidence="5">Lacks conserved residue(s) required for the propagation of feature annotation.</text>
</comment>
<comment type="similarity">
    <text evidence="1 5">Belongs to the peptidase S8 family.</text>
</comment>
<dbReference type="InterPro" id="IPR023828">
    <property type="entry name" value="Peptidase_S8_Ser-AS"/>
</dbReference>
<dbReference type="InterPro" id="IPR050131">
    <property type="entry name" value="Peptidase_S8_subtilisin-like"/>
</dbReference>
<organism evidence="8 9">
    <name type="scientific">Stichopus japonicus</name>
    <name type="common">Sea cucumber</name>
    <dbReference type="NCBI Taxonomy" id="307972"/>
    <lineage>
        <taxon>Eukaryota</taxon>
        <taxon>Metazoa</taxon>
        <taxon>Echinodermata</taxon>
        <taxon>Eleutherozoa</taxon>
        <taxon>Echinozoa</taxon>
        <taxon>Holothuroidea</taxon>
        <taxon>Aspidochirotacea</taxon>
        <taxon>Aspidochirotida</taxon>
        <taxon>Stichopodidae</taxon>
        <taxon>Apostichopus</taxon>
    </lineage>
</organism>
<gene>
    <name evidence="8" type="ORF">BSL78_28956</name>
</gene>
<evidence type="ECO:0000256" key="4">
    <source>
        <dbReference type="ARBA" id="ARBA00022825"/>
    </source>
</evidence>
<dbReference type="PROSITE" id="PS51892">
    <property type="entry name" value="SUBTILASE"/>
    <property type="match status" value="1"/>
</dbReference>
<comment type="caution">
    <text evidence="8">The sequence shown here is derived from an EMBL/GenBank/DDBJ whole genome shotgun (WGS) entry which is preliminary data.</text>
</comment>
<dbReference type="EMBL" id="MRZV01002244">
    <property type="protein sequence ID" value="PIK34221.1"/>
    <property type="molecule type" value="Genomic_DNA"/>
</dbReference>
<dbReference type="PROSITE" id="PS00137">
    <property type="entry name" value="SUBTILASE_HIS"/>
    <property type="match status" value="1"/>
</dbReference>
<dbReference type="CDD" id="cd04077">
    <property type="entry name" value="Peptidases_S8_PCSK9_ProteinaseK_like"/>
    <property type="match status" value="1"/>
</dbReference>
<evidence type="ECO:0000259" key="7">
    <source>
        <dbReference type="Pfam" id="PF00082"/>
    </source>
</evidence>
<dbReference type="GO" id="GO:0006508">
    <property type="term" value="P:proteolysis"/>
    <property type="evidence" value="ECO:0007669"/>
    <property type="project" value="UniProtKB-KW"/>
</dbReference>
<evidence type="ECO:0000256" key="3">
    <source>
        <dbReference type="ARBA" id="ARBA00022801"/>
    </source>
</evidence>
<evidence type="ECO:0000256" key="5">
    <source>
        <dbReference type="PROSITE-ProRule" id="PRU01240"/>
    </source>
</evidence>
<accession>A0A2G8JEN3</accession>